<comment type="caution">
    <text evidence="1">The sequence shown here is derived from an EMBL/GenBank/DDBJ whole genome shotgun (WGS) entry which is preliminary data.</text>
</comment>
<reference evidence="1 2" key="1">
    <citation type="journal article" date="2023" name="Science">
        <title>Complex scaffold remodeling in plant triterpene biosynthesis.</title>
        <authorList>
            <person name="De La Pena R."/>
            <person name="Hodgson H."/>
            <person name="Liu J.C."/>
            <person name="Stephenson M.J."/>
            <person name="Martin A.C."/>
            <person name="Owen C."/>
            <person name="Harkess A."/>
            <person name="Leebens-Mack J."/>
            <person name="Jimenez L.E."/>
            <person name="Osbourn A."/>
            <person name="Sattely E.S."/>
        </authorList>
    </citation>
    <scope>NUCLEOTIDE SEQUENCE [LARGE SCALE GENOMIC DNA]</scope>
    <source>
        <strain evidence="2">cv. JPN11</strain>
        <tissue evidence="1">Leaf</tissue>
    </source>
</reference>
<organism evidence="1 2">
    <name type="scientific">Melia azedarach</name>
    <name type="common">Chinaberry tree</name>
    <dbReference type="NCBI Taxonomy" id="155640"/>
    <lineage>
        <taxon>Eukaryota</taxon>
        <taxon>Viridiplantae</taxon>
        <taxon>Streptophyta</taxon>
        <taxon>Embryophyta</taxon>
        <taxon>Tracheophyta</taxon>
        <taxon>Spermatophyta</taxon>
        <taxon>Magnoliopsida</taxon>
        <taxon>eudicotyledons</taxon>
        <taxon>Gunneridae</taxon>
        <taxon>Pentapetalae</taxon>
        <taxon>rosids</taxon>
        <taxon>malvids</taxon>
        <taxon>Sapindales</taxon>
        <taxon>Meliaceae</taxon>
        <taxon>Melia</taxon>
    </lineage>
</organism>
<evidence type="ECO:0000313" key="2">
    <source>
        <dbReference type="Proteomes" id="UP001164539"/>
    </source>
</evidence>
<protein>
    <submittedName>
        <fullName evidence="1">Transducin/WD40 repeat-like superfamily protein</fullName>
    </submittedName>
</protein>
<accession>A0ACC1YUN2</accession>
<dbReference type="Proteomes" id="UP001164539">
    <property type="component" value="Chromosome 2"/>
</dbReference>
<proteinExistence type="predicted"/>
<gene>
    <name evidence="1" type="ORF">OWV82_005398</name>
</gene>
<name>A0ACC1YUN2_MELAZ</name>
<evidence type="ECO:0000313" key="1">
    <source>
        <dbReference type="EMBL" id="KAJ4726749.1"/>
    </source>
</evidence>
<dbReference type="EMBL" id="CM051395">
    <property type="protein sequence ID" value="KAJ4726749.1"/>
    <property type="molecule type" value="Genomic_DNA"/>
</dbReference>
<sequence>MPSRFQAAALVAAPCYPNAIAWSDENLIAVASGHLVTILNPALPFGPKGLITIPDCKPYPLGVVKREDLLSDCLMSTCINRDRRPCVRSFSWSPIGMADNSGCLLAVCTTEGRVKIYRPPFCDFGAEWIEVMDISDRLYSYLANINFGDSDISSTEVSREKAPENGPVDDIPNFLPRRQSKRRRVSNDFRSSEDANLGSSLSIEMARVFETKSDKLKENSNEIVSASKYKGQSVNKILQSCSLTLITADEYSSHSAMLQSLSVAWSPVLRLSSMNRPVPQNGYSNWFSVLAVGGRSGKISLWRISVPECYSVDRSKNSTTTVLIGLLQAHNSWITTISWALPSSDPSNPQVLLVTGSSDGSVRIWAGYGQELLKSAEGYSAPFSLLKEVITVNTVPISVLSLIIPVKSPHQMLLAVGKGSGSFELWICDITSSKFDKAGSYDAHDQVVTGLAWAFDGHCLYSCSQDNFVSSWILHGNSLSQVPIPPNTPGLKSSTDLPGGFFSCLGVAVSPGNFVVATVRSLDLDALNPMYQARAQKAAIEFFWIGGQQVDVLSKTFPLEGFADFSQKELSCWVSNISWSLKQYEDIDKPLVVWDIIAALLAFNRSIPNYVDCILVKWLSSLCLGSPADLSTKKVLSHVSKNVSKISTRLLHLVNIICRCVILSDLKADEINGKMLNLEEIYGSAEEKFITWMELLLNSEKELRERLVAFSFSAFITLSSHSTSNWCPEGIVQMEQWVAHNHEHVRDQLKVLASQVVGHKRRNNPNNYVKEEQCSYCPASVPFDSAEVAFCQCPEKSDGVHQKHKLLRCAVSMQVCPATPLWFCKCCQRWTSKLARESFFKMPRHPDDFRSFVESSVEEVSKPLCPFCGILLQRLQPDFLLSASPV</sequence>
<keyword evidence="2" id="KW-1185">Reference proteome</keyword>